<keyword evidence="3" id="KW-1185">Reference proteome</keyword>
<evidence type="ECO:0000256" key="1">
    <source>
        <dbReference type="SAM" id="MobiDB-lite"/>
    </source>
</evidence>
<dbReference type="EMBL" id="OV651815">
    <property type="protein sequence ID" value="CAH1108493.1"/>
    <property type="molecule type" value="Genomic_DNA"/>
</dbReference>
<dbReference type="Proteomes" id="UP001153636">
    <property type="component" value="Chromosome 3"/>
</dbReference>
<feature type="region of interest" description="Disordered" evidence="1">
    <location>
        <begin position="355"/>
        <end position="383"/>
    </location>
</feature>
<protein>
    <submittedName>
        <fullName evidence="2">Uncharacterized protein</fullName>
    </submittedName>
</protein>
<gene>
    <name evidence="2" type="ORF">PSYICH_LOCUS9229</name>
</gene>
<reference evidence="2" key="1">
    <citation type="submission" date="2022-01" db="EMBL/GenBank/DDBJ databases">
        <authorList>
            <person name="King R."/>
        </authorList>
    </citation>
    <scope>NUCLEOTIDE SEQUENCE</scope>
</reference>
<sequence>MDSFFEGPRNAPEPISIEKFAYRPSAPEVSMICNNKTPIDNFCHNDSWKRHHQTEKHDFQQNCVPGGYRNLQEQFSKKQVRFESPVLQEKPAFNYPHCKKPVEANHTDFGEFSAARKQQLNVLKSNSPKPFERIYMANIPDRKLDLSLLDIPKPIESKNIHSRKEINELSEKKDNSDDAEVKKEETLKNFKSKNDVQVENKENCMPKTYHDFLELQKKMTIRKHKEHNDSVTDIFNYKKSKQSLNNNLYSKNDVNIVQKSTDNQILYDRYHDYGQYQSYRPADTNLDLVKHKYDSETQTDVEDDANSRALQNKKDCEPSNTDLLKIIAQQNEQLLLLQRQVAMLLDRETKYPKSIEAPTEPVTQKNDNRKYSNSNASTPQKNHFRQENTITQQAGIFQDNQRKWGMSKFSINLTTSFEMPMRGQQKQHFVNHEPKIQELTESDMSPKTDNLEPSFRLQEPLNVREECPSPQPSININMNDYESSDDEELVSEIGATFYNNLMGQVNNMLKKAKIETNGTSEDENKKSRMLNKVKEATLKHLKSIGISVESYEVPDKEISNNYTPSEISCTVKQLLMKYLPADYHKKHETPVAVQKEPGQAFLAARPEFSIASLEYMRKYNLIPSKDTVPDFVQPVKAAQQQDWNRGDNRRILDLTALKMQPKLM</sequence>
<name>A0A9P0CYC9_9CUCU</name>
<dbReference type="OrthoDB" id="76173at2759"/>
<accession>A0A9P0CYC9</accession>
<proteinExistence type="predicted"/>
<evidence type="ECO:0000313" key="3">
    <source>
        <dbReference type="Proteomes" id="UP001153636"/>
    </source>
</evidence>
<evidence type="ECO:0000313" key="2">
    <source>
        <dbReference type="EMBL" id="CAH1108493.1"/>
    </source>
</evidence>
<dbReference type="AlphaFoldDB" id="A0A9P0CYC9"/>
<feature type="compositionally biased region" description="Polar residues" evidence="1">
    <location>
        <begin position="361"/>
        <end position="383"/>
    </location>
</feature>
<organism evidence="2 3">
    <name type="scientific">Psylliodes chrysocephalus</name>
    <dbReference type="NCBI Taxonomy" id="3402493"/>
    <lineage>
        <taxon>Eukaryota</taxon>
        <taxon>Metazoa</taxon>
        <taxon>Ecdysozoa</taxon>
        <taxon>Arthropoda</taxon>
        <taxon>Hexapoda</taxon>
        <taxon>Insecta</taxon>
        <taxon>Pterygota</taxon>
        <taxon>Neoptera</taxon>
        <taxon>Endopterygota</taxon>
        <taxon>Coleoptera</taxon>
        <taxon>Polyphaga</taxon>
        <taxon>Cucujiformia</taxon>
        <taxon>Chrysomeloidea</taxon>
        <taxon>Chrysomelidae</taxon>
        <taxon>Galerucinae</taxon>
        <taxon>Alticini</taxon>
        <taxon>Psylliodes</taxon>
    </lineage>
</organism>